<evidence type="ECO:0000313" key="6">
    <source>
        <dbReference type="EMBL" id="MFC5860818.1"/>
    </source>
</evidence>
<keyword evidence="4" id="KW-0804">Transcription</keyword>
<dbReference type="Pfam" id="PF00126">
    <property type="entry name" value="HTH_1"/>
    <property type="match status" value="1"/>
</dbReference>
<dbReference type="SUPFAM" id="SSF46785">
    <property type="entry name" value="Winged helix' DNA-binding domain"/>
    <property type="match status" value="1"/>
</dbReference>
<dbReference type="CDD" id="cd08417">
    <property type="entry name" value="PBP2_Nitroaromatics_like"/>
    <property type="match status" value="1"/>
</dbReference>
<evidence type="ECO:0000256" key="3">
    <source>
        <dbReference type="ARBA" id="ARBA00023125"/>
    </source>
</evidence>
<evidence type="ECO:0000256" key="2">
    <source>
        <dbReference type="ARBA" id="ARBA00023015"/>
    </source>
</evidence>
<dbReference type="InterPro" id="IPR036390">
    <property type="entry name" value="WH_DNA-bd_sf"/>
</dbReference>
<keyword evidence="7" id="KW-1185">Reference proteome</keyword>
<comment type="similarity">
    <text evidence="1">Belongs to the LysR transcriptional regulatory family.</text>
</comment>
<dbReference type="Gene3D" id="1.10.10.10">
    <property type="entry name" value="Winged helix-like DNA-binding domain superfamily/Winged helix DNA-binding domain"/>
    <property type="match status" value="1"/>
</dbReference>
<evidence type="ECO:0000313" key="7">
    <source>
        <dbReference type="Proteomes" id="UP001596091"/>
    </source>
</evidence>
<feature type="domain" description="HTH lysR-type" evidence="5">
    <location>
        <begin position="10"/>
        <end position="66"/>
    </location>
</feature>
<dbReference type="PANTHER" id="PTHR30118:SF15">
    <property type="entry name" value="TRANSCRIPTIONAL REGULATORY PROTEIN"/>
    <property type="match status" value="1"/>
</dbReference>
<reference evidence="7" key="1">
    <citation type="journal article" date="2019" name="Int. J. Syst. Evol. Microbiol.">
        <title>The Global Catalogue of Microorganisms (GCM) 10K type strain sequencing project: providing services to taxonomists for standard genome sequencing and annotation.</title>
        <authorList>
            <consortium name="The Broad Institute Genomics Platform"/>
            <consortium name="The Broad Institute Genome Sequencing Center for Infectious Disease"/>
            <person name="Wu L."/>
            <person name="Ma J."/>
        </authorList>
    </citation>
    <scope>NUCLEOTIDE SEQUENCE [LARGE SCALE GENOMIC DNA]</scope>
    <source>
        <strain evidence="7">JCM 4087</strain>
    </source>
</reference>
<gene>
    <name evidence="6" type="ORF">ACFPT7_00770</name>
</gene>
<dbReference type="Pfam" id="PF03466">
    <property type="entry name" value="LysR_substrate"/>
    <property type="match status" value="1"/>
</dbReference>
<dbReference type="Proteomes" id="UP001596091">
    <property type="component" value="Unassembled WGS sequence"/>
</dbReference>
<dbReference type="InterPro" id="IPR000847">
    <property type="entry name" value="LysR_HTH_N"/>
</dbReference>
<proteinExistence type="inferred from homology"/>
<evidence type="ECO:0000259" key="5">
    <source>
        <dbReference type="PROSITE" id="PS50931"/>
    </source>
</evidence>
<organism evidence="6 7">
    <name type="scientific">Acidicapsa dinghuensis</name>
    <dbReference type="NCBI Taxonomy" id="2218256"/>
    <lineage>
        <taxon>Bacteria</taxon>
        <taxon>Pseudomonadati</taxon>
        <taxon>Acidobacteriota</taxon>
        <taxon>Terriglobia</taxon>
        <taxon>Terriglobales</taxon>
        <taxon>Acidobacteriaceae</taxon>
        <taxon>Acidicapsa</taxon>
    </lineage>
</organism>
<sequence>MRLTQLRQADLNLLVVFAVLAEERHVSRAAERLLLSQPAVSRALQRLREMFHDDLFVRGAAGYELTPQGQRLLGELEVMLPKLDRLLSGRGFDPETEPATFRIAATDSATAILAPILCRDVLPKAPKVRVDFVPWHPTIYEQLVHGSLDLILSASSVEAPPPIQSQSLYDEQFVCAVDAKHPVKRALTMKQYMDAQHISVSLFGGMQVAPDKPLAAMGYKRKIAMHVPYHEAAVRCVEGTRYIATVPRWFAETAAPNPAIRLLKPPVEIAGFRYVMNWHPRVTTDAAHGWLRATMRELGAKLSR</sequence>
<evidence type="ECO:0000256" key="4">
    <source>
        <dbReference type="ARBA" id="ARBA00023163"/>
    </source>
</evidence>
<dbReference type="InterPro" id="IPR036388">
    <property type="entry name" value="WH-like_DNA-bd_sf"/>
</dbReference>
<name>A0ABW1ECV9_9BACT</name>
<keyword evidence="3" id="KW-0238">DNA-binding</keyword>
<dbReference type="InterPro" id="IPR037402">
    <property type="entry name" value="YidZ_PBP2"/>
</dbReference>
<dbReference type="PRINTS" id="PR00039">
    <property type="entry name" value="HTHLYSR"/>
</dbReference>
<dbReference type="InterPro" id="IPR005119">
    <property type="entry name" value="LysR_subst-bd"/>
</dbReference>
<accession>A0ABW1ECV9</accession>
<dbReference type="PANTHER" id="PTHR30118">
    <property type="entry name" value="HTH-TYPE TRANSCRIPTIONAL REGULATOR LEUO-RELATED"/>
    <property type="match status" value="1"/>
</dbReference>
<evidence type="ECO:0000256" key="1">
    <source>
        <dbReference type="ARBA" id="ARBA00009437"/>
    </source>
</evidence>
<dbReference type="Gene3D" id="3.40.190.10">
    <property type="entry name" value="Periplasmic binding protein-like II"/>
    <property type="match status" value="2"/>
</dbReference>
<dbReference type="RefSeq" id="WP_263335042.1">
    <property type="nucleotide sequence ID" value="NZ_JAGSYH010000002.1"/>
</dbReference>
<keyword evidence="2" id="KW-0805">Transcription regulation</keyword>
<dbReference type="EMBL" id="JBHSPH010000001">
    <property type="protein sequence ID" value="MFC5860818.1"/>
    <property type="molecule type" value="Genomic_DNA"/>
</dbReference>
<protein>
    <submittedName>
        <fullName evidence="6">LysR family transcriptional regulator</fullName>
    </submittedName>
</protein>
<dbReference type="PROSITE" id="PS50931">
    <property type="entry name" value="HTH_LYSR"/>
    <property type="match status" value="1"/>
</dbReference>
<dbReference type="SUPFAM" id="SSF53850">
    <property type="entry name" value="Periplasmic binding protein-like II"/>
    <property type="match status" value="1"/>
</dbReference>
<comment type="caution">
    <text evidence="6">The sequence shown here is derived from an EMBL/GenBank/DDBJ whole genome shotgun (WGS) entry which is preliminary data.</text>
</comment>
<dbReference type="InterPro" id="IPR050389">
    <property type="entry name" value="LysR-type_TF"/>
</dbReference>